<comment type="function">
    <text evidence="4">The H protein shuttles the methylamine group of glycine from the P protein to the T protein.</text>
</comment>
<dbReference type="AlphaFoldDB" id="A0A8H7ERX8"/>
<evidence type="ECO:0000256" key="3">
    <source>
        <dbReference type="PIRSR" id="PIRSR617453-50"/>
    </source>
</evidence>
<comment type="similarity">
    <text evidence="1 4">Belongs to the GcvH family.</text>
</comment>
<dbReference type="GO" id="GO:0005960">
    <property type="term" value="C:glycine cleavage complex"/>
    <property type="evidence" value="ECO:0007669"/>
    <property type="project" value="UniProtKB-UniRule"/>
</dbReference>
<dbReference type="Proteomes" id="UP000605846">
    <property type="component" value="Unassembled WGS sequence"/>
</dbReference>
<evidence type="ECO:0000256" key="4">
    <source>
        <dbReference type="RuleBase" id="RU364055"/>
    </source>
</evidence>
<comment type="cofactor">
    <cofactor evidence="4">
        <name>(R)-lipoate</name>
        <dbReference type="ChEBI" id="CHEBI:83088"/>
    </cofactor>
    <text evidence="4">Binds 1 lipoyl cofactor covalently.</text>
</comment>
<feature type="modified residue" description="N6-lipoyllysine" evidence="3">
    <location>
        <position position="85"/>
    </location>
</feature>
<dbReference type="InterPro" id="IPR000089">
    <property type="entry name" value="Biotin_lipoyl"/>
</dbReference>
<accession>A0A8H7ERX8</accession>
<dbReference type="OrthoDB" id="10264154at2759"/>
<dbReference type="NCBIfam" id="NF002270">
    <property type="entry name" value="PRK01202.1"/>
    <property type="match status" value="1"/>
</dbReference>
<reference evidence="6" key="1">
    <citation type="submission" date="2020-01" db="EMBL/GenBank/DDBJ databases">
        <title>Genome Sequencing of Three Apophysomyces-Like Fungal Strains Confirms a Novel Fungal Genus in the Mucoromycota with divergent Burkholderia-like Endosymbiotic Bacteria.</title>
        <authorList>
            <person name="Stajich J.E."/>
            <person name="Macias A.M."/>
            <person name="Carter-House D."/>
            <person name="Lovett B."/>
            <person name="Kasson L.R."/>
            <person name="Berry K."/>
            <person name="Grigoriev I."/>
            <person name="Chang Y."/>
            <person name="Spatafora J."/>
            <person name="Kasson M.T."/>
        </authorList>
    </citation>
    <scope>NUCLEOTIDE SEQUENCE</scope>
    <source>
        <strain evidence="6">NRRL A-21654</strain>
    </source>
</reference>
<dbReference type="Gene3D" id="2.40.50.100">
    <property type="match status" value="1"/>
</dbReference>
<dbReference type="InterPro" id="IPR011053">
    <property type="entry name" value="Single_hybrid_motif"/>
</dbReference>
<dbReference type="GO" id="GO:0019464">
    <property type="term" value="P:glycine decarboxylation via glycine cleavage system"/>
    <property type="evidence" value="ECO:0007669"/>
    <property type="project" value="UniProtKB-UniRule"/>
</dbReference>
<comment type="caution">
    <text evidence="6">The sequence shown here is derived from an EMBL/GenBank/DDBJ whole genome shotgun (WGS) entry which is preliminary data.</text>
</comment>
<dbReference type="PANTHER" id="PTHR11715">
    <property type="entry name" value="GLYCINE CLEAVAGE SYSTEM H PROTEIN"/>
    <property type="match status" value="1"/>
</dbReference>
<dbReference type="HAMAP" id="MF_00272">
    <property type="entry name" value="GcvH"/>
    <property type="match status" value="1"/>
</dbReference>
<evidence type="ECO:0000313" key="7">
    <source>
        <dbReference type="Proteomes" id="UP000605846"/>
    </source>
</evidence>
<evidence type="ECO:0000256" key="1">
    <source>
        <dbReference type="ARBA" id="ARBA00009249"/>
    </source>
</evidence>
<dbReference type="InterPro" id="IPR002930">
    <property type="entry name" value="GCV_H"/>
</dbReference>
<dbReference type="PANTHER" id="PTHR11715:SF3">
    <property type="entry name" value="GLYCINE CLEAVAGE SYSTEM H PROTEIN-RELATED"/>
    <property type="match status" value="1"/>
</dbReference>
<keyword evidence="4" id="KW-0496">Mitochondrion</keyword>
<dbReference type="SUPFAM" id="SSF51230">
    <property type="entry name" value="Single hybrid motif"/>
    <property type="match status" value="1"/>
</dbReference>
<name>A0A8H7ERX8_9FUNG</name>
<dbReference type="InterPro" id="IPR033753">
    <property type="entry name" value="GCV_H/Fam206"/>
</dbReference>
<dbReference type="CDD" id="cd06848">
    <property type="entry name" value="GCS_H"/>
    <property type="match status" value="1"/>
</dbReference>
<evidence type="ECO:0000256" key="2">
    <source>
        <dbReference type="ARBA" id="ARBA00022823"/>
    </source>
</evidence>
<dbReference type="InterPro" id="IPR017453">
    <property type="entry name" value="GCV_H_sub"/>
</dbReference>
<dbReference type="Pfam" id="PF01597">
    <property type="entry name" value="GCV_H"/>
    <property type="match status" value="1"/>
</dbReference>
<dbReference type="GO" id="GO:0005739">
    <property type="term" value="C:mitochondrion"/>
    <property type="evidence" value="ECO:0007669"/>
    <property type="project" value="UniProtKB-SubCell"/>
</dbReference>
<keyword evidence="7" id="KW-1185">Reference proteome</keyword>
<dbReference type="GO" id="GO:0009249">
    <property type="term" value="P:protein lipoylation"/>
    <property type="evidence" value="ECO:0007669"/>
    <property type="project" value="TreeGrafter"/>
</dbReference>
<comment type="subcellular location">
    <subcellularLocation>
        <location evidence="4">Mitochondrion</location>
    </subcellularLocation>
</comment>
<evidence type="ECO:0000313" key="6">
    <source>
        <dbReference type="EMBL" id="KAF7730255.1"/>
    </source>
</evidence>
<dbReference type="NCBIfam" id="TIGR00527">
    <property type="entry name" value="gcvH"/>
    <property type="match status" value="1"/>
</dbReference>
<organism evidence="6 7">
    <name type="scientific">Apophysomyces ossiformis</name>
    <dbReference type="NCBI Taxonomy" id="679940"/>
    <lineage>
        <taxon>Eukaryota</taxon>
        <taxon>Fungi</taxon>
        <taxon>Fungi incertae sedis</taxon>
        <taxon>Mucoromycota</taxon>
        <taxon>Mucoromycotina</taxon>
        <taxon>Mucoromycetes</taxon>
        <taxon>Mucorales</taxon>
        <taxon>Mucorineae</taxon>
        <taxon>Mucoraceae</taxon>
        <taxon>Apophysomyces</taxon>
    </lineage>
</organism>
<keyword evidence="4" id="KW-0809">Transit peptide</keyword>
<gene>
    <name evidence="6" type="ORF">EC973_002498</name>
</gene>
<dbReference type="PROSITE" id="PS50968">
    <property type="entry name" value="BIOTINYL_LIPOYL"/>
    <property type="match status" value="1"/>
</dbReference>
<proteinExistence type="inferred from homology"/>
<dbReference type="EMBL" id="JABAYA010000017">
    <property type="protein sequence ID" value="KAF7730255.1"/>
    <property type="molecule type" value="Genomic_DNA"/>
</dbReference>
<feature type="domain" description="Lipoyl-binding" evidence="5">
    <location>
        <begin position="44"/>
        <end position="126"/>
    </location>
</feature>
<sequence length="149" mass="16157">MSLRLLAARVARPYAPVVRKSVLRTYATKKFTEEHEWISVENGVGTIGLTDHAQQLLGDVVYVETPAVGEHYEAGASFGVVESVKAASDVYAPVSGEVINVNEALADTPDLINSSPDGEGWFAKIKLSNPEELEKLLDEKAYNALIAKE</sequence>
<evidence type="ECO:0000259" key="5">
    <source>
        <dbReference type="PROSITE" id="PS50968"/>
    </source>
</evidence>
<protein>
    <recommendedName>
        <fullName evidence="4">Glycine cleavage system H protein</fullName>
    </recommendedName>
</protein>
<keyword evidence="2 3" id="KW-0450">Lipoyl</keyword>
<comment type="subunit">
    <text evidence="4">The glycine cleavage system is composed of four proteins: P, T, L and H.</text>
</comment>